<feature type="domain" description="Pyrroline-5-carboxylate reductase catalytic N-terminal" evidence="2">
    <location>
        <begin position="3"/>
        <end position="92"/>
    </location>
</feature>
<dbReference type="EMBL" id="CP071868">
    <property type="protein sequence ID" value="QTE29530.1"/>
    <property type="molecule type" value="Genomic_DNA"/>
</dbReference>
<dbReference type="InterPro" id="IPR028939">
    <property type="entry name" value="P5C_Rdtase_cat_N"/>
</dbReference>
<dbReference type="KEGG" id="psic:J4E96_00155"/>
<dbReference type="AlphaFoldDB" id="A0A8A4ZC13"/>
<gene>
    <name evidence="3" type="ORF">J4E96_00155</name>
</gene>
<dbReference type="GO" id="GO:0016491">
    <property type="term" value="F:oxidoreductase activity"/>
    <property type="evidence" value="ECO:0007669"/>
    <property type="project" value="UniProtKB-KW"/>
</dbReference>
<evidence type="ECO:0000313" key="3">
    <source>
        <dbReference type="EMBL" id="QTE29530.1"/>
    </source>
</evidence>
<organism evidence="3 4">
    <name type="scientific">Pengzhenrongella sicca</name>
    <dbReference type="NCBI Taxonomy" id="2819238"/>
    <lineage>
        <taxon>Bacteria</taxon>
        <taxon>Bacillati</taxon>
        <taxon>Actinomycetota</taxon>
        <taxon>Actinomycetes</taxon>
        <taxon>Micrococcales</taxon>
        <taxon>Pengzhenrongella</taxon>
    </lineage>
</organism>
<accession>A0A8A4ZC13</accession>
<dbReference type="Gene3D" id="3.40.50.720">
    <property type="entry name" value="NAD(P)-binding Rossmann-like Domain"/>
    <property type="match status" value="1"/>
</dbReference>
<keyword evidence="1" id="KW-0560">Oxidoreductase</keyword>
<name>A0A8A4ZC13_9MICO</name>
<dbReference type="RefSeq" id="WP_227423817.1">
    <property type="nucleotide sequence ID" value="NZ_CP071868.1"/>
</dbReference>
<sequence>MTTIGFIGAGHIGGTLARLAVAAGYEVVVSNSRGPETLVDLVAELGDSARAGTPAEAAESADVVVVTIPFKSYREVPAAALAGTVVIDTNNYYPQRDGAVAALDSQRSTSAELLQEHLGTTPVVKAFNHITSGDLGSQPAAAGTAGRRALAIAGDDADARSQVARLIDQLGYDVVDAGPLEQGWRFQPGTPAYGPRLDAAELERALAAAQRPVGVA</sequence>
<dbReference type="InterPro" id="IPR036291">
    <property type="entry name" value="NAD(P)-bd_dom_sf"/>
</dbReference>
<dbReference type="Proteomes" id="UP000663937">
    <property type="component" value="Chromosome"/>
</dbReference>
<evidence type="ECO:0000313" key="4">
    <source>
        <dbReference type="Proteomes" id="UP000663937"/>
    </source>
</evidence>
<keyword evidence="4" id="KW-1185">Reference proteome</keyword>
<dbReference type="InterPro" id="IPR051267">
    <property type="entry name" value="STEAP_metalloreductase"/>
</dbReference>
<reference evidence="3" key="1">
    <citation type="submission" date="2021-03" db="EMBL/GenBank/DDBJ databases">
        <title>Pengzhenrongella sicca gen. nov., sp. nov., a new member of suborder Micrococcineae isolated from High-Arctic tundra soil.</title>
        <authorList>
            <person name="Peng F."/>
        </authorList>
    </citation>
    <scope>NUCLEOTIDE SEQUENCE</scope>
    <source>
        <strain evidence="3">LRZ-2</strain>
    </source>
</reference>
<dbReference type="PANTHER" id="PTHR14239">
    <property type="entry name" value="DUDULIN-RELATED"/>
    <property type="match status" value="1"/>
</dbReference>
<proteinExistence type="predicted"/>
<evidence type="ECO:0000256" key="1">
    <source>
        <dbReference type="ARBA" id="ARBA00023002"/>
    </source>
</evidence>
<evidence type="ECO:0000259" key="2">
    <source>
        <dbReference type="Pfam" id="PF03807"/>
    </source>
</evidence>
<dbReference type="Pfam" id="PF03807">
    <property type="entry name" value="F420_oxidored"/>
    <property type="match status" value="1"/>
</dbReference>
<dbReference type="SUPFAM" id="SSF51735">
    <property type="entry name" value="NAD(P)-binding Rossmann-fold domains"/>
    <property type="match status" value="1"/>
</dbReference>
<protein>
    <submittedName>
        <fullName evidence="3">NADPH-dependent F420 reductase</fullName>
    </submittedName>
</protein>